<evidence type="ECO:0000256" key="4">
    <source>
        <dbReference type="ARBA" id="ARBA00022679"/>
    </source>
</evidence>
<feature type="transmembrane region" description="Helical" evidence="9">
    <location>
        <begin position="119"/>
        <end position="143"/>
    </location>
</feature>
<comment type="catalytic activity">
    <reaction evidence="1">
        <text>ATP + protein L-histidine = ADP + protein N-phospho-L-histidine.</text>
        <dbReference type="EC" id="2.7.13.3"/>
    </reaction>
</comment>
<dbReference type="SUPFAM" id="SSF55874">
    <property type="entry name" value="ATPase domain of HSP90 chaperone/DNA topoisomerase II/histidine kinase"/>
    <property type="match status" value="1"/>
</dbReference>
<keyword evidence="9" id="KW-0472">Membrane</keyword>
<dbReference type="GO" id="GO:0046983">
    <property type="term" value="F:protein dimerization activity"/>
    <property type="evidence" value="ECO:0007669"/>
    <property type="project" value="InterPro"/>
</dbReference>
<evidence type="ECO:0000256" key="6">
    <source>
        <dbReference type="ARBA" id="ARBA00022777"/>
    </source>
</evidence>
<evidence type="ECO:0000256" key="7">
    <source>
        <dbReference type="ARBA" id="ARBA00022840"/>
    </source>
</evidence>
<gene>
    <name evidence="11" type="ORF">H9L10_00965</name>
</gene>
<dbReference type="GO" id="GO:0000155">
    <property type="term" value="F:phosphorelay sensor kinase activity"/>
    <property type="evidence" value="ECO:0007669"/>
    <property type="project" value="InterPro"/>
</dbReference>
<dbReference type="Proteomes" id="UP000515976">
    <property type="component" value="Chromosome"/>
</dbReference>
<feature type="transmembrane region" description="Helical" evidence="9">
    <location>
        <begin position="71"/>
        <end position="88"/>
    </location>
</feature>
<evidence type="ECO:0000256" key="3">
    <source>
        <dbReference type="ARBA" id="ARBA00022553"/>
    </source>
</evidence>
<evidence type="ECO:0000256" key="8">
    <source>
        <dbReference type="ARBA" id="ARBA00023012"/>
    </source>
</evidence>
<dbReference type="Gene3D" id="3.30.565.10">
    <property type="entry name" value="Histidine kinase-like ATPase, C-terminal domain"/>
    <property type="match status" value="1"/>
</dbReference>
<evidence type="ECO:0000259" key="10">
    <source>
        <dbReference type="Pfam" id="PF07730"/>
    </source>
</evidence>
<organism evidence="11 12">
    <name type="scientific">Phycicoccus endophyticus</name>
    <dbReference type="NCBI Taxonomy" id="1690220"/>
    <lineage>
        <taxon>Bacteria</taxon>
        <taxon>Bacillati</taxon>
        <taxon>Actinomycetota</taxon>
        <taxon>Actinomycetes</taxon>
        <taxon>Micrococcales</taxon>
        <taxon>Intrasporangiaceae</taxon>
        <taxon>Phycicoccus</taxon>
    </lineage>
</organism>
<dbReference type="GO" id="GO:0016020">
    <property type="term" value="C:membrane"/>
    <property type="evidence" value="ECO:0007669"/>
    <property type="project" value="InterPro"/>
</dbReference>
<keyword evidence="9" id="KW-1133">Transmembrane helix</keyword>
<evidence type="ECO:0000313" key="11">
    <source>
        <dbReference type="EMBL" id="QNN49715.1"/>
    </source>
</evidence>
<keyword evidence="9" id="KW-0812">Transmembrane</keyword>
<keyword evidence="4" id="KW-0808">Transferase</keyword>
<dbReference type="PANTHER" id="PTHR24421">
    <property type="entry name" value="NITRATE/NITRITE SENSOR PROTEIN NARX-RELATED"/>
    <property type="match status" value="1"/>
</dbReference>
<dbReference type="KEGG" id="pei:H9L10_00965"/>
<feature type="transmembrane region" description="Helical" evidence="9">
    <location>
        <begin position="46"/>
        <end position="64"/>
    </location>
</feature>
<evidence type="ECO:0000256" key="5">
    <source>
        <dbReference type="ARBA" id="ARBA00022741"/>
    </source>
</evidence>
<name>A0A7G9R290_9MICO</name>
<evidence type="ECO:0000313" key="12">
    <source>
        <dbReference type="Proteomes" id="UP000515976"/>
    </source>
</evidence>
<keyword evidence="7" id="KW-0067">ATP-binding</keyword>
<feature type="transmembrane region" description="Helical" evidence="9">
    <location>
        <begin position="149"/>
        <end position="168"/>
    </location>
</feature>
<keyword evidence="6 11" id="KW-0418">Kinase</keyword>
<feature type="transmembrane region" description="Helical" evidence="9">
    <location>
        <begin position="12"/>
        <end position="31"/>
    </location>
</feature>
<dbReference type="EC" id="2.7.13.3" evidence="2"/>
<dbReference type="Pfam" id="PF07730">
    <property type="entry name" value="HisKA_3"/>
    <property type="match status" value="1"/>
</dbReference>
<accession>A0A7G9R290</accession>
<proteinExistence type="predicted"/>
<keyword evidence="12" id="KW-1185">Reference proteome</keyword>
<dbReference type="GO" id="GO:0005524">
    <property type="term" value="F:ATP binding"/>
    <property type="evidence" value="ECO:0007669"/>
    <property type="project" value="UniProtKB-KW"/>
</dbReference>
<keyword evidence="3" id="KW-0597">Phosphoprotein</keyword>
<evidence type="ECO:0000256" key="9">
    <source>
        <dbReference type="SAM" id="Phobius"/>
    </source>
</evidence>
<dbReference type="InterPro" id="IPR050482">
    <property type="entry name" value="Sensor_HK_TwoCompSys"/>
</dbReference>
<keyword evidence="5" id="KW-0547">Nucleotide-binding</keyword>
<dbReference type="AlphaFoldDB" id="A0A7G9R290"/>
<reference evidence="11 12" key="1">
    <citation type="submission" date="2020-08" db="EMBL/GenBank/DDBJ databases">
        <title>Genome sequence of Phycicoccus endophyticus JCM 31784T.</title>
        <authorList>
            <person name="Hyun D.-W."/>
            <person name="Bae J.-W."/>
        </authorList>
    </citation>
    <scope>NUCLEOTIDE SEQUENCE [LARGE SCALE GENOMIC DNA]</scope>
    <source>
        <strain evidence="11 12">JCM 31784</strain>
    </source>
</reference>
<dbReference type="Gene3D" id="1.20.5.1930">
    <property type="match status" value="1"/>
</dbReference>
<dbReference type="PANTHER" id="PTHR24421:SF10">
    <property type="entry name" value="NITRATE_NITRITE SENSOR PROTEIN NARQ"/>
    <property type="match status" value="1"/>
</dbReference>
<dbReference type="EMBL" id="CP060712">
    <property type="protein sequence ID" value="QNN49715.1"/>
    <property type="molecule type" value="Genomic_DNA"/>
</dbReference>
<feature type="domain" description="Signal transduction histidine kinase subgroup 3 dimerisation and phosphoacceptor" evidence="10">
    <location>
        <begin position="198"/>
        <end position="263"/>
    </location>
</feature>
<dbReference type="InterPro" id="IPR011712">
    <property type="entry name" value="Sig_transdc_His_kin_sub3_dim/P"/>
</dbReference>
<dbReference type="InterPro" id="IPR036890">
    <property type="entry name" value="HATPase_C_sf"/>
</dbReference>
<dbReference type="CDD" id="cd16917">
    <property type="entry name" value="HATPase_UhpB-NarQ-NarX-like"/>
    <property type="match status" value="1"/>
</dbReference>
<dbReference type="RefSeq" id="WP_166101612.1">
    <property type="nucleotide sequence ID" value="NZ_BMMY01000004.1"/>
</dbReference>
<evidence type="ECO:0000256" key="1">
    <source>
        <dbReference type="ARBA" id="ARBA00000085"/>
    </source>
</evidence>
<sequence length="417" mass="41789">MTRRHPGARDALVAGGTWVVAVGLLVALPLLTETDPAAELPTAGEAAWWTVAATVTGQAVLVLWRRSAPAPVLVVVAAFAPVSALAGASAAVGVTSVAVLVATAAAVLDLGVNRSLPAVGLAGVLVGAAQVLVQLGTGAGLLAALGAGAVQGAGTVGVPLAAAAVVAARREAGLAREERSRALVREHDALVQVAVARERTATARELHDIAAHHLSGITVMTGALGRQIDTDPEAAKEAVAQVRQQSTAMLRDLRSLVTLLREDGPEGTAPETLASVPALVESARRAGADVGLTVLGPGPGEVLDSRVGALAQFGAYRTVQEALSNAARHAPGARCDVVLDSRDPAMTRVAVVNAPPTGTAERPAASGTGYGLVGMRERAGLTGADLSYGPTDEGGWAVRLVLPTPQDAAVRAPGAGP</sequence>
<protein>
    <recommendedName>
        <fullName evidence="2">histidine kinase</fullName>
        <ecNumber evidence="2">2.7.13.3</ecNumber>
    </recommendedName>
</protein>
<keyword evidence="8" id="KW-0902">Two-component regulatory system</keyword>
<evidence type="ECO:0000256" key="2">
    <source>
        <dbReference type="ARBA" id="ARBA00012438"/>
    </source>
</evidence>